<organism evidence="3">
    <name type="scientific">Planktothricoides raciborskii GIHE-MW2</name>
    <dbReference type="NCBI Taxonomy" id="2792601"/>
    <lineage>
        <taxon>Bacteria</taxon>
        <taxon>Bacillati</taxon>
        <taxon>Cyanobacteriota</taxon>
        <taxon>Cyanophyceae</taxon>
        <taxon>Oscillatoriophycideae</taxon>
        <taxon>Oscillatoriales</taxon>
        <taxon>Oscillatoriaceae</taxon>
        <taxon>Planktothricoides</taxon>
    </lineage>
</organism>
<evidence type="ECO:0000256" key="1">
    <source>
        <dbReference type="SAM" id="MobiDB-lite"/>
    </source>
</evidence>
<sequence length="316" mass="33239">MNGKQQNLTPQSLVIGSLVAASTAFGAIVAAPLSAKAQNTVSPVTPPPTSPVGTTTTVLDFTNLLSGTETSTQTTTTTTQQGTTTTTTTTTSTQTTSTTQSSSTQETTQVSTGSTGEVVSGSSNSEISTQGQQITNVSTGLEATTSVTSETTTSTETVAVVISLSQQYATATGLDAALIAELARLLGIDPDILVGTLIFDKLRGLQGNKQLALEAFINALKRAGLFGKDAFNNEAFAEFFGSYATAEELAAIFNSLSEVRIRFLAQSAKFFANNGFRFRFARKNISFAQFFVYKYTGTRAIGFSPARGSNNRRDND</sequence>
<keyword evidence="2" id="KW-1133">Transmembrane helix</keyword>
<feature type="transmembrane region" description="Helical" evidence="2">
    <location>
        <begin position="12"/>
        <end position="33"/>
    </location>
</feature>
<feature type="compositionally biased region" description="Polar residues" evidence="1">
    <location>
        <begin position="124"/>
        <end position="136"/>
    </location>
</feature>
<keyword evidence="2" id="KW-0812">Transmembrane</keyword>
<dbReference type="EMBL" id="CP159837">
    <property type="protein sequence ID" value="XCM36852.1"/>
    <property type="molecule type" value="Genomic_DNA"/>
</dbReference>
<evidence type="ECO:0000313" key="3">
    <source>
        <dbReference type="EMBL" id="XCM36852.1"/>
    </source>
</evidence>
<reference evidence="3" key="1">
    <citation type="submission" date="2024-07" db="EMBL/GenBank/DDBJ databases">
        <authorList>
            <person name="Kim Y.J."/>
            <person name="Jeong J.Y."/>
        </authorList>
    </citation>
    <scope>NUCLEOTIDE SEQUENCE</scope>
    <source>
        <strain evidence="3">GIHE-MW2</strain>
    </source>
</reference>
<gene>
    <name evidence="3" type="ORF">ABWT76_005640</name>
</gene>
<feature type="compositionally biased region" description="Low complexity" evidence="1">
    <location>
        <begin position="66"/>
        <end position="123"/>
    </location>
</feature>
<dbReference type="AlphaFoldDB" id="A0AAU8JEX6"/>
<keyword evidence="2" id="KW-0472">Membrane</keyword>
<dbReference type="RefSeq" id="WP_190880690.1">
    <property type="nucleotide sequence ID" value="NZ_CP159837.1"/>
</dbReference>
<proteinExistence type="predicted"/>
<evidence type="ECO:0000256" key="2">
    <source>
        <dbReference type="SAM" id="Phobius"/>
    </source>
</evidence>
<protein>
    <submittedName>
        <fullName evidence="3">Uncharacterized protein</fullName>
    </submittedName>
</protein>
<feature type="region of interest" description="Disordered" evidence="1">
    <location>
        <begin position="66"/>
        <end position="136"/>
    </location>
</feature>
<name>A0AAU8JEX6_9CYAN</name>
<accession>A0AAU8JEX6</accession>